<evidence type="ECO:0000256" key="6">
    <source>
        <dbReference type="ARBA" id="ARBA00022605"/>
    </source>
</evidence>
<evidence type="ECO:0000256" key="12">
    <source>
        <dbReference type="ARBA" id="ARBA00023285"/>
    </source>
</evidence>
<gene>
    <name evidence="15 17" type="primary">dapE</name>
    <name evidence="17" type="ORF">FKG94_01990</name>
</gene>
<feature type="domain" description="Peptidase M20 dimerisation" evidence="16">
    <location>
        <begin position="187"/>
        <end position="290"/>
    </location>
</feature>
<dbReference type="UniPathway" id="UPA00034">
    <property type="reaction ID" value="UER00021"/>
</dbReference>
<comment type="catalytic activity">
    <reaction evidence="14 15">
        <text>N-succinyl-(2S,6S)-2,6-diaminopimelate + H2O = (2S,6S)-2,6-diaminopimelate + succinate</text>
        <dbReference type="Rhea" id="RHEA:22608"/>
        <dbReference type="ChEBI" id="CHEBI:15377"/>
        <dbReference type="ChEBI" id="CHEBI:30031"/>
        <dbReference type="ChEBI" id="CHEBI:57609"/>
        <dbReference type="ChEBI" id="CHEBI:58087"/>
        <dbReference type="EC" id="3.5.1.18"/>
    </reaction>
</comment>
<dbReference type="InterPro" id="IPR036264">
    <property type="entry name" value="Bact_exopeptidase_dim_dom"/>
</dbReference>
<feature type="binding site" evidence="15">
    <location>
        <position position="78"/>
    </location>
    <ligand>
        <name>Zn(2+)</name>
        <dbReference type="ChEBI" id="CHEBI:29105"/>
        <label>1</label>
    </ligand>
</feature>
<dbReference type="PROSITE" id="PS00758">
    <property type="entry name" value="ARGE_DAPE_CPG2_1"/>
    <property type="match status" value="1"/>
</dbReference>
<keyword evidence="9 15" id="KW-0862">Zinc</keyword>
<evidence type="ECO:0000313" key="17">
    <source>
        <dbReference type="EMBL" id="TQV85640.1"/>
    </source>
</evidence>
<dbReference type="SUPFAM" id="SSF55031">
    <property type="entry name" value="Bacterial exopeptidase dimerisation domain"/>
    <property type="match status" value="1"/>
</dbReference>
<evidence type="ECO:0000256" key="9">
    <source>
        <dbReference type="ARBA" id="ARBA00022833"/>
    </source>
</evidence>
<dbReference type="GO" id="GO:0009014">
    <property type="term" value="F:succinyl-diaminopimelate desuccinylase activity"/>
    <property type="evidence" value="ECO:0007669"/>
    <property type="project" value="UniProtKB-UniRule"/>
</dbReference>
<evidence type="ECO:0000256" key="3">
    <source>
        <dbReference type="ARBA" id="ARBA00011738"/>
    </source>
</evidence>
<keyword evidence="6 15" id="KW-0028">Amino-acid biosynthesis</keyword>
<dbReference type="RefSeq" id="WP_142902491.1">
    <property type="nucleotide sequence ID" value="NZ_ML660087.1"/>
</dbReference>
<keyword evidence="10 15" id="KW-0220">Diaminopimelate biosynthesis</keyword>
<reference evidence="17 18" key="1">
    <citation type="submission" date="2019-06" db="EMBL/GenBank/DDBJ databases">
        <title>Whole genome sequence for Cellvibrionaceae sp. R142.</title>
        <authorList>
            <person name="Wang G."/>
        </authorList>
    </citation>
    <scope>NUCLEOTIDE SEQUENCE [LARGE SCALE GENOMIC DNA]</scope>
    <source>
        <strain evidence="17 18">R142</strain>
    </source>
</reference>
<protein>
    <recommendedName>
        <fullName evidence="5 15">Succinyl-diaminopimelate desuccinylase</fullName>
        <shortName evidence="15">SDAP desuccinylase</shortName>
        <ecNumber evidence="4 15">3.5.1.18</ecNumber>
    </recommendedName>
    <alternativeName>
        <fullName evidence="13 15">N-succinyl-LL-2,6-diaminoheptanedioate amidohydrolase</fullName>
    </alternativeName>
</protein>
<dbReference type="GO" id="GO:0008777">
    <property type="term" value="F:acetylornithine deacetylase activity"/>
    <property type="evidence" value="ECO:0007669"/>
    <property type="project" value="TreeGrafter"/>
</dbReference>
<keyword evidence="11 15" id="KW-0457">Lysine biosynthesis</keyword>
<dbReference type="AlphaFoldDB" id="A0A545U830"/>
<dbReference type="InterPro" id="IPR050072">
    <property type="entry name" value="Peptidase_M20A"/>
</dbReference>
<evidence type="ECO:0000256" key="11">
    <source>
        <dbReference type="ARBA" id="ARBA00023154"/>
    </source>
</evidence>
<evidence type="ECO:0000256" key="2">
    <source>
        <dbReference type="ARBA" id="ARBA00006746"/>
    </source>
</evidence>
<feature type="active site" evidence="15">
    <location>
        <position position="80"/>
    </location>
</feature>
<dbReference type="CDD" id="cd03891">
    <property type="entry name" value="M20_DapE_proteobac"/>
    <property type="match status" value="1"/>
</dbReference>
<comment type="similarity">
    <text evidence="2 15">Belongs to the peptidase M20A family. DapE subfamily.</text>
</comment>
<dbReference type="Proteomes" id="UP000319732">
    <property type="component" value="Unassembled WGS sequence"/>
</dbReference>
<comment type="caution">
    <text evidence="17">The sequence shown here is derived from an EMBL/GenBank/DDBJ whole genome shotgun (WGS) entry which is preliminary data.</text>
</comment>
<evidence type="ECO:0000256" key="7">
    <source>
        <dbReference type="ARBA" id="ARBA00022723"/>
    </source>
</evidence>
<dbReference type="InterPro" id="IPR001261">
    <property type="entry name" value="ArgE/DapE_CS"/>
</dbReference>
<dbReference type="EMBL" id="VHSG01000003">
    <property type="protein sequence ID" value="TQV85640.1"/>
    <property type="molecule type" value="Genomic_DNA"/>
</dbReference>
<dbReference type="Pfam" id="PF07687">
    <property type="entry name" value="M20_dimer"/>
    <property type="match status" value="1"/>
</dbReference>
<feature type="binding site" evidence="15">
    <location>
        <position position="360"/>
    </location>
    <ligand>
        <name>Zn(2+)</name>
        <dbReference type="ChEBI" id="CHEBI:29105"/>
        <label>2</label>
    </ligand>
</feature>
<evidence type="ECO:0000256" key="4">
    <source>
        <dbReference type="ARBA" id="ARBA00011921"/>
    </source>
</evidence>
<dbReference type="SUPFAM" id="SSF53187">
    <property type="entry name" value="Zn-dependent exopeptidases"/>
    <property type="match status" value="1"/>
</dbReference>
<evidence type="ECO:0000256" key="8">
    <source>
        <dbReference type="ARBA" id="ARBA00022801"/>
    </source>
</evidence>
<dbReference type="NCBIfam" id="NF009557">
    <property type="entry name" value="PRK13009.1"/>
    <property type="match status" value="1"/>
</dbReference>
<feature type="binding site" evidence="15">
    <location>
        <position position="174"/>
    </location>
    <ligand>
        <name>Zn(2+)</name>
        <dbReference type="ChEBI" id="CHEBI:29105"/>
        <label>1</label>
    </ligand>
</feature>
<evidence type="ECO:0000256" key="13">
    <source>
        <dbReference type="ARBA" id="ARBA00031891"/>
    </source>
</evidence>
<dbReference type="PANTHER" id="PTHR43808">
    <property type="entry name" value="ACETYLORNITHINE DEACETYLASE"/>
    <property type="match status" value="1"/>
</dbReference>
<evidence type="ECO:0000256" key="5">
    <source>
        <dbReference type="ARBA" id="ARBA00022391"/>
    </source>
</evidence>
<dbReference type="Pfam" id="PF01546">
    <property type="entry name" value="Peptidase_M20"/>
    <property type="match status" value="1"/>
</dbReference>
<dbReference type="PANTHER" id="PTHR43808:SF31">
    <property type="entry name" value="N-ACETYL-L-CITRULLINE DEACETYLASE"/>
    <property type="match status" value="1"/>
</dbReference>
<dbReference type="GO" id="GO:0050897">
    <property type="term" value="F:cobalt ion binding"/>
    <property type="evidence" value="ECO:0007669"/>
    <property type="project" value="UniProtKB-UniRule"/>
</dbReference>
<evidence type="ECO:0000256" key="15">
    <source>
        <dbReference type="HAMAP-Rule" id="MF_01690"/>
    </source>
</evidence>
<dbReference type="GO" id="GO:0019877">
    <property type="term" value="P:diaminopimelate biosynthetic process"/>
    <property type="evidence" value="ECO:0007669"/>
    <property type="project" value="UniProtKB-UniRule"/>
</dbReference>
<feature type="binding site" evidence="15">
    <location>
        <position position="146"/>
    </location>
    <ligand>
        <name>Zn(2+)</name>
        <dbReference type="ChEBI" id="CHEBI:29105"/>
        <label>2</label>
    </ligand>
</feature>
<evidence type="ECO:0000256" key="10">
    <source>
        <dbReference type="ARBA" id="ARBA00022915"/>
    </source>
</evidence>
<sequence>MSPPNTPVPDTDLSPTLQLARALIRRRSVTPEDAGCQDLMIERLQALGFAVERLRFGAVDNFWAQRGDDGPLLAFAGHTDVVPTGPEAQWQTPPFAAELEDGLLKGRGAADMKGSLAAMVTACERFVAQHPDHRGRIGFLITSDEEGPAADGTVKVVDWLEARNTKIDWCVVGEPSSTTRVGDVIKNGRRGSLGATLVIKGTQGHVAYPHLADNPIHRAAPALAALAAEVWDEGNAFFPATSFQISNINGGTGATNVIPGSVTVVCNFRFSTEVSAAQLQERTAAILARYHLDATIDWHLSGEPFLTAEGELVQAAVAAVEAQTGHKPALSTAGGTSDGRFIAPTGAQVVELGPVNATIHKVDECVAAADLDTLSCIYQDMLARLLT</sequence>
<feature type="binding site" evidence="15">
    <location>
        <position position="111"/>
    </location>
    <ligand>
        <name>Zn(2+)</name>
        <dbReference type="ChEBI" id="CHEBI:29105"/>
        <label>2</label>
    </ligand>
</feature>
<name>A0A545U830_9GAMM</name>
<evidence type="ECO:0000256" key="14">
    <source>
        <dbReference type="ARBA" id="ARBA00051301"/>
    </source>
</evidence>
<dbReference type="OrthoDB" id="9809784at2"/>
<dbReference type="InterPro" id="IPR002933">
    <property type="entry name" value="Peptidase_M20"/>
</dbReference>
<dbReference type="Gene3D" id="3.40.630.10">
    <property type="entry name" value="Zn peptidases"/>
    <property type="match status" value="2"/>
</dbReference>
<keyword evidence="7 15" id="KW-0479">Metal-binding</keyword>
<keyword evidence="18" id="KW-1185">Reference proteome</keyword>
<comment type="subunit">
    <text evidence="3 15">Homodimer.</text>
</comment>
<dbReference type="HAMAP" id="MF_01690">
    <property type="entry name" value="DapE"/>
    <property type="match status" value="1"/>
</dbReference>
<dbReference type="GO" id="GO:0008270">
    <property type="term" value="F:zinc ion binding"/>
    <property type="evidence" value="ECO:0007669"/>
    <property type="project" value="UniProtKB-UniRule"/>
</dbReference>
<dbReference type="InterPro" id="IPR005941">
    <property type="entry name" value="DapE_proteobac"/>
</dbReference>
<dbReference type="InterPro" id="IPR011650">
    <property type="entry name" value="Peptidase_M20_dimer"/>
</dbReference>
<dbReference type="FunFam" id="3.40.630.10:FF:000005">
    <property type="entry name" value="Succinyl-diaminopimelate desuccinylase"/>
    <property type="match status" value="1"/>
</dbReference>
<organism evidence="17 18">
    <name type="scientific">Exilibacterium tricleocarpae</name>
    <dbReference type="NCBI Taxonomy" id="2591008"/>
    <lineage>
        <taxon>Bacteria</taxon>
        <taxon>Pseudomonadati</taxon>
        <taxon>Pseudomonadota</taxon>
        <taxon>Gammaproteobacteria</taxon>
        <taxon>Cellvibrionales</taxon>
        <taxon>Cellvibrionaceae</taxon>
        <taxon>Exilibacterium</taxon>
    </lineage>
</organism>
<proteinExistence type="inferred from homology"/>
<evidence type="ECO:0000313" key="18">
    <source>
        <dbReference type="Proteomes" id="UP000319732"/>
    </source>
</evidence>
<comment type="pathway">
    <text evidence="1 15">Amino-acid biosynthesis; L-lysine biosynthesis via DAP pathway; LL-2,6-diaminopimelate from (S)-tetrahydrodipicolinate (succinylase route): step 3/3.</text>
</comment>
<feature type="active site" description="Proton acceptor" evidence="15">
    <location>
        <position position="145"/>
    </location>
</feature>
<dbReference type="GO" id="GO:0006526">
    <property type="term" value="P:L-arginine biosynthetic process"/>
    <property type="evidence" value="ECO:0007669"/>
    <property type="project" value="TreeGrafter"/>
</dbReference>
<dbReference type="EC" id="3.5.1.18" evidence="4 15"/>
<accession>A0A545U830</accession>
<comment type="function">
    <text evidence="15">Catalyzes the hydrolysis of N-succinyl-L,L-diaminopimelic acid (SDAP), forming succinate and LL-2,6-diaminopimelate (DAP), an intermediate involved in the bacterial biosynthesis of lysine and meso-diaminopimelic acid, an essential component of bacterial cell walls.</text>
</comment>
<evidence type="ECO:0000256" key="1">
    <source>
        <dbReference type="ARBA" id="ARBA00005130"/>
    </source>
</evidence>
<evidence type="ECO:0000259" key="16">
    <source>
        <dbReference type="Pfam" id="PF07687"/>
    </source>
</evidence>
<feature type="binding site" evidence="15">
    <location>
        <position position="111"/>
    </location>
    <ligand>
        <name>Zn(2+)</name>
        <dbReference type="ChEBI" id="CHEBI:29105"/>
        <label>1</label>
    </ligand>
</feature>
<dbReference type="NCBIfam" id="TIGR01246">
    <property type="entry name" value="dapE_proteo"/>
    <property type="match status" value="1"/>
</dbReference>
<keyword evidence="8 15" id="KW-0378">Hydrolase</keyword>
<dbReference type="PROSITE" id="PS00759">
    <property type="entry name" value="ARGE_DAPE_CPG2_2"/>
    <property type="match status" value="1"/>
</dbReference>
<comment type="cofactor">
    <cofactor evidence="15">
        <name>Zn(2+)</name>
        <dbReference type="ChEBI" id="CHEBI:29105"/>
    </cofactor>
    <cofactor evidence="15">
        <name>Co(2+)</name>
        <dbReference type="ChEBI" id="CHEBI:48828"/>
    </cofactor>
    <text evidence="15">Binds 2 Zn(2+) or Co(2+) ions per subunit.</text>
</comment>
<keyword evidence="12 15" id="KW-0170">Cobalt</keyword>
<dbReference type="GO" id="GO:0009089">
    <property type="term" value="P:lysine biosynthetic process via diaminopimelate"/>
    <property type="evidence" value="ECO:0007669"/>
    <property type="project" value="UniProtKB-UniRule"/>
</dbReference>